<dbReference type="EMBL" id="CP000530">
    <property type="protein sequence ID" value="ABM39645.1"/>
    <property type="molecule type" value="Genomic_DNA"/>
</dbReference>
<dbReference type="RefSeq" id="WP_011798018.1">
    <property type="nucleotide sequence ID" value="NC_008757.1"/>
</dbReference>
<sequence>MRSKPCAGCPFREGSKTVYDRDAIEALDEGQEPSCHCVVGHHSIFDAVLPERSIACLGYLSWQECEPGFCRPKLDSNERP</sequence>
<name>A1VVG7_POLNA</name>
<proteinExistence type="predicted"/>
<geneLocation type="plasmid" evidence="1 2">
    <name>pPNAP01</name>
</geneLocation>
<dbReference type="HOGENOM" id="CLU_2586735_0_0_4"/>
<keyword evidence="2" id="KW-1185">Reference proteome</keyword>
<organism evidence="1 2">
    <name type="scientific">Polaromonas naphthalenivorans (strain CJ2)</name>
    <dbReference type="NCBI Taxonomy" id="365044"/>
    <lineage>
        <taxon>Bacteria</taxon>
        <taxon>Pseudomonadati</taxon>
        <taxon>Pseudomonadota</taxon>
        <taxon>Betaproteobacteria</taxon>
        <taxon>Burkholderiales</taxon>
        <taxon>Comamonadaceae</taxon>
        <taxon>Polaromonas</taxon>
    </lineage>
</organism>
<protein>
    <submittedName>
        <fullName evidence="1">Uncharacterized protein</fullName>
    </submittedName>
</protein>
<evidence type="ECO:0000313" key="1">
    <source>
        <dbReference type="EMBL" id="ABM39645.1"/>
    </source>
</evidence>
<reference evidence="2" key="1">
    <citation type="journal article" date="2009" name="Environ. Microbiol.">
        <title>The genome of Polaromonas naphthalenivorans strain CJ2, isolated from coal tar-contaminated sediment, reveals physiological and metabolic versatility and evolution through extensive horizontal gene transfer.</title>
        <authorList>
            <person name="Yagi J.M."/>
            <person name="Sims D."/>
            <person name="Brettin T."/>
            <person name="Bruce D."/>
            <person name="Madsen E.L."/>
        </authorList>
    </citation>
    <scope>NUCLEOTIDE SEQUENCE [LARGE SCALE GENOMIC DNA]</scope>
    <source>
        <strain evidence="2">CJ2</strain>
        <plasmid evidence="2">Plasmid pPNAP01</plasmid>
    </source>
</reference>
<gene>
    <name evidence="1" type="ordered locus">Pnap_4365</name>
</gene>
<keyword evidence="1" id="KW-0614">Plasmid</keyword>
<accession>A1VVG7</accession>
<evidence type="ECO:0000313" key="2">
    <source>
        <dbReference type="Proteomes" id="UP000000644"/>
    </source>
</evidence>
<dbReference type="KEGG" id="pna:Pnap_4365"/>
<dbReference type="AlphaFoldDB" id="A1VVG7"/>
<dbReference type="Proteomes" id="UP000000644">
    <property type="component" value="Plasmid pPNAP01"/>
</dbReference>